<dbReference type="Gene3D" id="2.30.40.10">
    <property type="entry name" value="Urease, subunit C, domain 1"/>
    <property type="match status" value="1"/>
</dbReference>
<dbReference type="Gene3D" id="3.10.310.70">
    <property type="match status" value="1"/>
</dbReference>
<evidence type="ECO:0000313" key="2">
    <source>
        <dbReference type="EMBL" id="QOY27838.1"/>
    </source>
</evidence>
<name>A0A411A993_BACVE</name>
<dbReference type="InterPro" id="IPR032466">
    <property type="entry name" value="Metal_Hydrolase"/>
</dbReference>
<proteinExistence type="predicted"/>
<protein>
    <submittedName>
        <fullName evidence="2">N-substituted formamide deformylase</fullName>
        <ecNumber evidence="2">3.5.1.91</ecNumber>
    </submittedName>
</protein>
<dbReference type="GO" id="GO:0016810">
    <property type="term" value="F:hydrolase activity, acting on carbon-nitrogen (but not peptide) bonds"/>
    <property type="evidence" value="ECO:0007669"/>
    <property type="project" value="InterPro"/>
</dbReference>
<dbReference type="InterPro" id="IPR013108">
    <property type="entry name" value="Amidohydro_3"/>
</dbReference>
<dbReference type="PANTHER" id="PTHR22642:SF2">
    <property type="entry name" value="PROTEIN LONG AFTER FAR-RED 3"/>
    <property type="match status" value="1"/>
</dbReference>
<organism evidence="2 3">
    <name type="scientific">Bacillus velezensis</name>
    <dbReference type="NCBI Taxonomy" id="492670"/>
    <lineage>
        <taxon>Bacteria</taxon>
        <taxon>Bacillati</taxon>
        <taxon>Bacillota</taxon>
        <taxon>Bacilli</taxon>
        <taxon>Bacillales</taxon>
        <taxon>Bacillaceae</taxon>
        <taxon>Bacillus</taxon>
        <taxon>Bacillus amyloliquefaciens group</taxon>
    </lineage>
</organism>
<dbReference type="InterPro" id="IPR033932">
    <property type="entry name" value="YtcJ-like"/>
</dbReference>
<dbReference type="SUPFAM" id="SSF51338">
    <property type="entry name" value="Composite domain of metallo-dependent hydrolases"/>
    <property type="match status" value="1"/>
</dbReference>
<dbReference type="AlphaFoldDB" id="A0A411A993"/>
<dbReference type="PANTHER" id="PTHR22642">
    <property type="entry name" value="IMIDAZOLONEPROPIONASE"/>
    <property type="match status" value="1"/>
</dbReference>
<feature type="domain" description="Amidohydrolase 3" evidence="1">
    <location>
        <begin position="49"/>
        <end position="525"/>
    </location>
</feature>
<dbReference type="Proteomes" id="UP000587477">
    <property type="component" value="Chromosome"/>
</dbReference>
<dbReference type="EC" id="3.5.1.91" evidence="2"/>
<accession>A0A411A993</accession>
<evidence type="ECO:0000259" key="1">
    <source>
        <dbReference type="Pfam" id="PF07969"/>
    </source>
</evidence>
<gene>
    <name evidence="2" type="primary">nfdA</name>
    <name evidence="2" type="ORF">BACVE_002876</name>
</gene>
<dbReference type="CDD" id="cd01300">
    <property type="entry name" value="YtcJ_like"/>
    <property type="match status" value="1"/>
</dbReference>
<dbReference type="Pfam" id="PF07969">
    <property type="entry name" value="Amidohydro_3"/>
    <property type="match status" value="1"/>
</dbReference>
<keyword evidence="2" id="KW-0378">Hydrolase</keyword>
<sequence length="531" mass="58512">MKAIWHGGTIYTMLDKNHVTEAVYTEEGVVRQTGSFRELQGTYGSPDTEEIDLHGAVMFPGFTDSHMHLIGHGEKQLRLDLSQLTSKEAILRAAKEAERELEDGEWLIGEGWDENLFERPVYVTKHDLDLLFPDRPVLLKRVCRHAAAVNSAALRAAGITNETPDPYGGIIVRDGTGPTGLLLDKAQELVTQALPPVSLHYVKRALQTAITDCWSKGLTGGHSEDLAYYGDASIPVAAYESLTGSGLYPFRAHLLVHHEAVDSWSALDKSIGPYLEYGAMKIFADGALGGRTALLKKPYHDDPSVSGVQVHDDETLAALVYKAREKGMEIAVHAIGDLAFEKVLDVIERYPAKPRQLDRLIHAQVLDDGLIERAARLPIGLDLQPHFVASDFPWVIDRLGEERMKTAFAWKTLLSKGLLCAGGSDAPIEPADPLLGIQSAVLRTSKQHPEGPAYYEKECLTVYEAIQLYTEGSAAIIHKEHSRGRIAPGYDADFTVLSGDPFMTDPKKLHELEAVKTVVGGRIVYEKEDRR</sequence>
<dbReference type="Gene3D" id="3.20.20.140">
    <property type="entry name" value="Metal-dependent hydrolases"/>
    <property type="match status" value="1"/>
</dbReference>
<dbReference type="RefSeq" id="WP_063636779.1">
    <property type="nucleotide sequence ID" value="NZ_BDDG01000002.1"/>
</dbReference>
<dbReference type="EMBL" id="CP063687">
    <property type="protein sequence ID" value="QOY27838.1"/>
    <property type="molecule type" value="Genomic_DNA"/>
</dbReference>
<dbReference type="SUPFAM" id="SSF51556">
    <property type="entry name" value="Metallo-dependent hydrolases"/>
    <property type="match status" value="1"/>
</dbReference>
<evidence type="ECO:0000313" key="3">
    <source>
        <dbReference type="Proteomes" id="UP000587477"/>
    </source>
</evidence>
<dbReference type="InterPro" id="IPR011059">
    <property type="entry name" value="Metal-dep_hydrolase_composite"/>
</dbReference>
<reference evidence="3" key="1">
    <citation type="submission" date="2020-10" db="EMBL/GenBank/DDBJ databases">
        <title>Complete genome sequence of Bacillus velezensis NST6.</title>
        <authorList>
            <person name="Choi J."/>
        </authorList>
    </citation>
    <scope>NUCLEOTIDE SEQUENCE [LARGE SCALE GENOMIC DNA]</scope>
    <source>
        <strain evidence="3">NST6</strain>
    </source>
</reference>